<evidence type="ECO:0000313" key="3">
    <source>
        <dbReference type="Proteomes" id="UP001551189"/>
    </source>
</evidence>
<comment type="caution">
    <text evidence="2">The sequence shown here is derived from an EMBL/GenBank/DDBJ whole genome shotgun (WGS) entry which is preliminary data.</text>
</comment>
<dbReference type="InterPro" id="IPR036388">
    <property type="entry name" value="WH-like_DNA-bd_sf"/>
</dbReference>
<dbReference type="SUPFAM" id="SSF53335">
    <property type="entry name" value="S-adenosyl-L-methionine-dependent methyltransferases"/>
    <property type="match status" value="1"/>
</dbReference>
<dbReference type="GO" id="GO:0008168">
    <property type="term" value="F:methyltransferase activity"/>
    <property type="evidence" value="ECO:0007669"/>
    <property type="project" value="UniProtKB-KW"/>
</dbReference>
<dbReference type="RefSeq" id="WP_359701803.1">
    <property type="nucleotide sequence ID" value="NZ_JBEYXT010000288.1"/>
</dbReference>
<dbReference type="Gene3D" id="3.40.50.150">
    <property type="entry name" value="Vaccinia Virus protein VP39"/>
    <property type="match status" value="1"/>
</dbReference>
<dbReference type="PANTHER" id="PTHR45128:SF1">
    <property type="entry name" value="S-ADENOSYLMETHIONINE-DEPENDENT METHYLTRANSFERASE RV2258C"/>
    <property type="match status" value="1"/>
</dbReference>
<keyword evidence="2" id="KW-0808">Transferase</keyword>
<dbReference type="EMBL" id="JBEYXT010000288">
    <property type="protein sequence ID" value="MEU6806276.1"/>
    <property type="molecule type" value="Genomic_DNA"/>
</dbReference>
<dbReference type="PANTHER" id="PTHR45128">
    <property type="entry name" value="METHYLTRANSFERASE TYPE 11"/>
    <property type="match status" value="1"/>
</dbReference>
<dbReference type="Pfam" id="PF13649">
    <property type="entry name" value="Methyltransf_25"/>
    <property type="match status" value="1"/>
</dbReference>
<feature type="domain" description="Methyltransferase" evidence="1">
    <location>
        <begin position="166"/>
        <end position="256"/>
    </location>
</feature>
<dbReference type="EC" id="2.1.-.-" evidence="2"/>
<organism evidence="2 3">
    <name type="scientific">Streptomyces neyagawaensis</name>
    <dbReference type="NCBI Taxonomy" id="42238"/>
    <lineage>
        <taxon>Bacteria</taxon>
        <taxon>Bacillati</taxon>
        <taxon>Actinomycetota</taxon>
        <taxon>Actinomycetes</taxon>
        <taxon>Kitasatosporales</taxon>
        <taxon>Streptomycetaceae</taxon>
        <taxon>Streptomyces</taxon>
    </lineage>
</organism>
<dbReference type="InterPro" id="IPR041698">
    <property type="entry name" value="Methyltransf_25"/>
</dbReference>
<keyword evidence="2" id="KW-0489">Methyltransferase</keyword>
<dbReference type="InterPro" id="IPR029063">
    <property type="entry name" value="SAM-dependent_MTases_sf"/>
</dbReference>
<dbReference type="CDD" id="cd02440">
    <property type="entry name" value="AdoMet_MTases"/>
    <property type="match status" value="1"/>
</dbReference>
<dbReference type="GO" id="GO:0032259">
    <property type="term" value="P:methylation"/>
    <property type="evidence" value="ECO:0007669"/>
    <property type="project" value="UniProtKB-KW"/>
</dbReference>
<protein>
    <submittedName>
        <fullName evidence="2">Class I SAM-dependent methyltransferase</fullName>
        <ecNumber evidence="2">2.1.-.-</ecNumber>
    </submittedName>
</protein>
<accession>A0ABV3BA41</accession>
<keyword evidence="3" id="KW-1185">Reference proteome</keyword>
<gene>
    <name evidence="2" type="ORF">ABZ931_35600</name>
</gene>
<dbReference type="InterPro" id="IPR053173">
    <property type="entry name" value="SAM-binding_MTase"/>
</dbReference>
<name>A0ABV3BA41_9ACTN</name>
<dbReference type="Gene3D" id="1.10.10.10">
    <property type="entry name" value="Winged helix-like DNA-binding domain superfamily/Winged helix DNA-binding domain"/>
    <property type="match status" value="1"/>
</dbReference>
<sequence>MTATAPHDTGTPLSMRQAFNGTVLASAVSAATEVGLLDELRERGACALDEFAEKHGLRPMALRLVADALQGADAVATVRENGTDTLVRGPHFADLWENKGYFVWLVQGYGPLLAQAHTLAGTGRGRDAMRLRDGAAIARAGRDYGHFHVDPDFDRVMSGLDFERAADLGCGSGRRVIRLAQRHPDKRFVGIDIDAGAVEVARKAVAEAGLLDRVEIVHGDISRLEEGRYPGVDLVFSFFLGHDLWPLEDCVASLHRLREAFPDVRRFLLSDTYRSELSKDAGAPVFSLGFEYTHALMDQYIPSPQEWEVAFSRSPWQLRDRTELGIPFSCIFHLTPTA</sequence>
<evidence type="ECO:0000259" key="1">
    <source>
        <dbReference type="Pfam" id="PF13649"/>
    </source>
</evidence>
<reference evidence="2 3" key="1">
    <citation type="submission" date="2024-06" db="EMBL/GenBank/DDBJ databases">
        <title>The Natural Products Discovery Center: Release of the First 8490 Sequenced Strains for Exploring Actinobacteria Biosynthetic Diversity.</title>
        <authorList>
            <person name="Kalkreuter E."/>
            <person name="Kautsar S.A."/>
            <person name="Yang D."/>
            <person name="Bader C.D."/>
            <person name="Teijaro C.N."/>
            <person name="Fluegel L."/>
            <person name="Davis C.M."/>
            <person name="Simpson J.R."/>
            <person name="Lauterbach L."/>
            <person name="Steele A.D."/>
            <person name="Gui C."/>
            <person name="Meng S."/>
            <person name="Li G."/>
            <person name="Viehrig K."/>
            <person name="Ye F."/>
            <person name="Su P."/>
            <person name="Kiefer A.F."/>
            <person name="Nichols A."/>
            <person name="Cepeda A.J."/>
            <person name="Yan W."/>
            <person name="Fan B."/>
            <person name="Jiang Y."/>
            <person name="Adhikari A."/>
            <person name="Zheng C.-J."/>
            <person name="Schuster L."/>
            <person name="Cowan T.M."/>
            <person name="Smanski M.J."/>
            <person name="Chevrette M.G."/>
            <person name="De Carvalho L.P.S."/>
            <person name="Shen B."/>
        </authorList>
    </citation>
    <scope>NUCLEOTIDE SEQUENCE [LARGE SCALE GENOMIC DNA]</scope>
    <source>
        <strain evidence="2 3">NPDC046851</strain>
    </source>
</reference>
<dbReference type="Proteomes" id="UP001551189">
    <property type="component" value="Unassembled WGS sequence"/>
</dbReference>
<proteinExistence type="predicted"/>
<evidence type="ECO:0000313" key="2">
    <source>
        <dbReference type="EMBL" id="MEU6806276.1"/>
    </source>
</evidence>